<comment type="caution">
    <text evidence="2">The sequence shown here is derived from an EMBL/GenBank/DDBJ whole genome shotgun (WGS) entry which is preliminary data.</text>
</comment>
<evidence type="ECO:0000256" key="1">
    <source>
        <dbReference type="SAM" id="MobiDB-lite"/>
    </source>
</evidence>
<accession>A0ABP9GL67</accession>
<reference evidence="3" key="1">
    <citation type="journal article" date="2019" name="Int. J. Syst. Evol. Microbiol.">
        <title>The Global Catalogue of Microorganisms (GCM) 10K type strain sequencing project: providing services to taxonomists for standard genome sequencing and annotation.</title>
        <authorList>
            <consortium name="The Broad Institute Genomics Platform"/>
            <consortium name="The Broad Institute Genome Sequencing Center for Infectious Disease"/>
            <person name="Wu L."/>
            <person name="Ma J."/>
        </authorList>
    </citation>
    <scope>NUCLEOTIDE SEQUENCE [LARGE SCALE GENOMIC DNA]</scope>
    <source>
        <strain evidence="3">JCM 18123</strain>
    </source>
</reference>
<name>A0ABP9GL67_9ACTN</name>
<gene>
    <name evidence="2" type="ORF">GCM10023224_33320</name>
</gene>
<proteinExistence type="predicted"/>
<evidence type="ECO:0000313" key="3">
    <source>
        <dbReference type="Proteomes" id="UP001499993"/>
    </source>
</evidence>
<feature type="region of interest" description="Disordered" evidence="1">
    <location>
        <begin position="1"/>
        <end position="23"/>
    </location>
</feature>
<keyword evidence="3" id="KW-1185">Reference proteome</keyword>
<dbReference type="EMBL" id="BAABIK010000018">
    <property type="protein sequence ID" value="GAA4947065.1"/>
    <property type="molecule type" value="Genomic_DNA"/>
</dbReference>
<organism evidence="2 3">
    <name type="scientific">Streptomonospora halophila</name>
    <dbReference type="NCBI Taxonomy" id="427369"/>
    <lineage>
        <taxon>Bacteria</taxon>
        <taxon>Bacillati</taxon>
        <taxon>Actinomycetota</taxon>
        <taxon>Actinomycetes</taxon>
        <taxon>Streptosporangiales</taxon>
        <taxon>Nocardiopsidaceae</taxon>
        <taxon>Streptomonospora</taxon>
    </lineage>
</organism>
<dbReference type="Proteomes" id="UP001499993">
    <property type="component" value="Unassembled WGS sequence"/>
</dbReference>
<evidence type="ECO:0000313" key="2">
    <source>
        <dbReference type="EMBL" id="GAA4947065.1"/>
    </source>
</evidence>
<sequence>MLAMSGRARPPARTSGKAAVQGASATCRSVDIPGVPVSRFEHGTDSGSCHRLRGLGGPAAGSGTERTRLSIRDGGYGSSRIPLQKETS</sequence>
<feature type="region of interest" description="Disordered" evidence="1">
    <location>
        <begin position="43"/>
        <end position="88"/>
    </location>
</feature>
<protein>
    <submittedName>
        <fullName evidence="2">Uncharacterized protein</fullName>
    </submittedName>
</protein>